<dbReference type="PANTHER" id="PTHR10655:SF17">
    <property type="entry name" value="LYSOPHOSPHOLIPASE-LIKE PROTEIN 1"/>
    <property type="match status" value="1"/>
</dbReference>
<dbReference type="GO" id="GO:0005737">
    <property type="term" value="C:cytoplasm"/>
    <property type="evidence" value="ECO:0007669"/>
    <property type="project" value="TreeGrafter"/>
</dbReference>
<keyword evidence="4" id="KW-0719">Serine esterase</keyword>
<comment type="catalytic activity">
    <reaction evidence="9">
        <text>S-hexadecanoyl-L-cysteinyl-[protein] + H2O = L-cysteinyl-[protein] + hexadecanoate + H(+)</text>
        <dbReference type="Rhea" id="RHEA:19233"/>
        <dbReference type="Rhea" id="RHEA-COMP:10131"/>
        <dbReference type="Rhea" id="RHEA-COMP:11032"/>
        <dbReference type="ChEBI" id="CHEBI:7896"/>
        <dbReference type="ChEBI" id="CHEBI:15377"/>
        <dbReference type="ChEBI" id="CHEBI:15378"/>
        <dbReference type="ChEBI" id="CHEBI:29950"/>
        <dbReference type="ChEBI" id="CHEBI:74151"/>
        <dbReference type="EC" id="3.1.2.22"/>
    </reaction>
</comment>
<dbReference type="InterPro" id="IPR003140">
    <property type="entry name" value="PLipase/COase/thioEstase"/>
</dbReference>
<organism evidence="11 12">
    <name type="scientific">Rhodotorula toruloides (strain NP11)</name>
    <name type="common">Yeast</name>
    <name type="synonym">Rhodosporidium toruloides</name>
    <dbReference type="NCBI Taxonomy" id="1130832"/>
    <lineage>
        <taxon>Eukaryota</taxon>
        <taxon>Fungi</taxon>
        <taxon>Dikarya</taxon>
        <taxon>Basidiomycota</taxon>
        <taxon>Pucciniomycotina</taxon>
        <taxon>Microbotryomycetes</taxon>
        <taxon>Sporidiobolales</taxon>
        <taxon>Sporidiobolaceae</taxon>
        <taxon>Rhodotorula</taxon>
    </lineage>
</organism>
<evidence type="ECO:0000256" key="4">
    <source>
        <dbReference type="ARBA" id="ARBA00022487"/>
    </source>
</evidence>
<feature type="domain" description="Phospholipase/carboxylesterase/thioesterase" evidence="10">
    <location>
        <begin position="4"/>
        <end position="227"/>
    </location>
</feature>
<dbReference type="GeneID" id="27368112"/>
<comment type="similarity">
    <text evidence="1">Belongs to the AB hydrolase superfamily. AB hydrolase 2 family.</text>
</comment>
<keyword evidence="12" id="KW-1185">Reference proteome</keyword>
<evidence type="ECO:0000256" key="5">
    <source>
        <dbReference type="ARBA" id="ARBA00022801"/>
    </source>
</evidence>
<dbReference type="eggNOG" id="KOG2112">
    <property type="taxonomic scope" value="Eukaryota"/>
</dbReference>
<dbReference type="SUPFAM" id="SSF53474">
    <property type="entry name" value="alpha/beta-Hydrolases"/>
    <property type="match status" value="1"/>
</dbReference>
<name>M7WH81_RHOT1</name>
<dbReference type="OrthoDB" id="2418081at2759"/>
<evidence type="ECO:0000256" key="1">
    <source>
        <dbReference type="ARBA" id="ARBA00006499"/>
    </source>
</evidence>
<dbReference type="GO" id="GO:0052689">
    <property type="term" value="F:carboxylic ester hydrolase activity"/>
    <property type="evidence" value="ECO:0007669"/>
    <property type="project" value="UniProtKB-KW"/>
</dbReference>
<dbReference type="Pfam" id="PF02230">
    <property type="entry name" value="Abhydrolase_2"/>
    <property type="match status" value="1"/>
</dbReference>
<evidence type="ECO:0000256" key="2">
    <source>
        <dbReference type="ARBA" id="ARBA00012423"/>
    </source>
</evidence>
<evidence type="ECO:0000256" key="8">
    <source>
        <dbReference type="ARBA" id="ARBA00031195"/>
    </source>
</evidence>
<dbReference type="InterPro" id="IPR029058">
    <property type="entry name" value="AB_hydrolase_fold"/>
</dbReference>
<evidence type="ECO:0000256" key="6">
    <source>
        <dbReference type="ARBA" id="ARBA00022832"/>
    </source>
</evidence>
<protein>
    <recommendedName>
        <fullName evidence="3">Acyl-protein thioesterase 1</fullName>
        <ecNumber evidence="2">3.1.2.22</ecNumber>
    </recommendedName>
    <alternativeName>
        <fullName evidence="8">Palmitoyl-protein hydrolase</fullName>
    </alternativeName>
</protein>
<dbReference type="RefSeq" id="XP_016270926.1">
    <property type="nucleotide sequence ID" value="XM_016417767.1"/>
</dbReference>
<dbReference type="PANTHER" id="PTHR10655">
    <property type="entry name" value="LYSOPHOSPHOLIPASE-RELATED"/>
    <property type="match status" value="1"/>
</dbReference>
<evidence type="ECO:0000256" key="3">
    <source>
        <dbReference type="ARBA" id="ARBA00014923"/>
    </source>
</evidence>
<evidence type="ECO:0000256" key="7">
    <source>
        <dbReference type="ARBA" id="ARBA00029392"/>
    </source>
</evidence>
<keyword evidence="6" id="KW-0443">Lipid metabolism</keyword>
<proteinExistence type="inferred from homology"/>
<dbReference type="Proteomes" id="UP000016926">
    <property type="component" value="Unassembled WGS sequence"/>
</dbReference>
<dbReference type="GO" id="GO:0006631">
    <property type="term" value="P:fatty acid metabolic process"/>
    <property type="evidence" value="ECO:0007669"/>
    <property type="project" value="UniProtKB-KW"/>
</dbReference>
<comment type="function">
    <text evidence="7">Hydrolyzes fatty acids from S-acylated cysteine residues in proteins with a strong preference for palmitoylated G-alpha proteins over other acyl substrates. Mediates the deacylation of G-alpha proteins such as GPA1 in vivo, but has weak or no activity toward palmitoylated Ras proteins. Has weak lysophospholipase activity in vitro; however such activity may not exist in vivo.</text>
</comment>
<dbReference type="HOGENOM" id="CLU_049413_3_8_1"/>
<gene>
    <name evidence="11" type="ORF">RHTO_04099</name>
</gene>
<dbReference type="GO" id="GO:0008474">
    <property type="term" value="F:palmitoyl-(protein) hydrolase activity"/>
    <property type="evidence" value="ECO:0007669"/>
    <property type="project" value="UniProtKB-EC"/>
</dbReference>
<keyword evidence="5" id="KW-0378">Hydrolase</keyword>
<dbReference type="EMBL" id="KB722666">
    <property type="protein sequence ID" value="EMS19807.1"/>
    <property type="molecule type" value="Genomic_DNA"/>
</dbReference>
<sequence length="234" mass="25091">MASPTVLPSLQKHSATIIFLHGLGDSSAGWVPLAAALRQKKQFGHVKFVLPTAPVQPVTANGGYRMTSWFDIQDLGPAGLRAEDDTGMLSSVRSISSLISSEIDSGIPANQIVVGGFSQGAVIGYLTALTSERKLAGVVALSGFLGMADKVKSVSFASMLSDHATSLPIFHGHGDADPVVQYKWGQQTIAKLEELGFKSVEFKTYPRMGHSFCDEEQRDLERFLEKVLPAEPSS</sequence>
<reference evidence="11 12" key="1">
    <citation type="journal article" date="2012" name="Nat. Commun.">
        <title>A multi-omic map of the lipid-producing yeast Rhodosporidium toruloides.</title>
        <authorList>
            <person name="Zhu Z."/>
            <person name="Zhang S."/>
            <person name="Liu H."/>
            <person name="Shen H."/>
            <person name="Lin X."/>
            <person name="Yang F."/>
            <person name="Zhou Y.J."/>
            <person name="Jin G."/>
            <person name="Ye M."/>
            <person name="Zou H."/>
            <person name="Zou H."/>
            <person name="Zhao Z.K."/>
        </authorList>
    </citation>
    <scope>NUCLEOTIDE SEQUENCE [LARGE SCALE GENOMIC DNA]</scope>
    <source>
        <strain evidence="11 12">NP11</strain>
    </source>
</reference>
<evidence type="ECO:0000313" key="12">
    <source>
        <dbReference type="Proteomes" id="UP000016926"/>
    </source>
</evidence>
<dbReference type="EC" id="3.1.2.22" evidence="2"/>
<dbReference type="AlphaFoldDB" id="M7WH81"/>
<evidence type="ECO:0000256" key="9">
    <source>
        <dbReference type="ARBA" id="ARBA00047337"/>
    </source>
</evidence>
<keyword evidence="6" id="KW-0276">Fatty acid metabolism</keyword>
<evidence type="ECO:0000313" key="11">
    <source>
        <dbReference type="EMBL" id="EMS19807.1"/>
    </source>
</evidence>
<evidence type="ECO:0000259" key="10">
    <source>
        <dbReference type="Pfam" id="PF02230"/>
    </source>
</evidence>
<accession>M7WH81</accession>
<dbReference type="InterPro" id="IPR050565">
    <property type="entry name" value="LYPA1-2/EST-like"/>
</dbReference>
<dbReference type="Gene3D" id="3.40.50.1820">
    <property type="entry name" value="alpha/beta hydrolase"/>
    <property type="match status" value="1"/>
</dbReference>